<dbReference type="PANTHER" id="PTHR24421">
    <property type="entry name" value="NITRATE/NITRITE SENSOR PROTEIN NARX-RELATED"/>
    <property type="match status" value="1"/>
</dbReference>
<evidence type="ECO:0000256" key="5">
    <source>
        <dbReference type="ARBA" id="ARBA00022741"/>
    </source>
</evidence>
<evidence type="ECO:0000256" key="4">
    <source>
        <dbReference type="ARBA" id="ARBA00022679"/>
    </source>
</evidence>
<dbReference type="Pfam" id="PF02518">
    <property type="entry name" value="HATPase_c"/>
    <property type="match status" value="1"/>
</dbReference>
<dbReference type="InterPro" id="IPR003594">
    <property type="entry name" value="HATPase_dom"/>
</dbReference>
<dbReference type="Gene3D" id="3.30.565.10">
    <property type="entry name" value="Histidine kinase-like ATPase, C-terminal domain"/>
    <property type="match status" value="1"/>
</dbReference>
<keyword evidence="7" id="KW-0067">ATP-binding</keyword>
<dbReference type="Pfam" id="PF07730">
    <property type="entry name" value="HisKA_3"/>
    <property type="match status" value="1"/>
</dbReference>
<proteinExistence type="predicted"/>
<dbReference type="SUPFAM" id="SSF55874">
    <property type="entry name" value="ATPase domain of HSP90 chaperone/DNA topoisomerase II/histidine kinase"/>
    <property type="match status" value="1"/>
</dbReference>
<evidence type="ECO:0000256" key="6">
    <source>
        <dbReference type="ARBA" id="ARBA00022777"/>
    </source>
</evidence>
<accession>A0A1J5RTG0</accession>
<organism evidence="10">
    <name type="scientific">mine drainage metagenome</name>
    <dbReference type="NCBI Taxonomy" id="410659"/>
    <lineage>
        <taxon>unclassified sequences</taxon>
        <taxon>metagenomes</taxon>
        <taxon>ecological metagenomes</taxon>
    </lineage>
</organism>
<dbReference type="InterPro" id="IPR036890">
    <property type="entry name" value="HATPase_C_sf"/>
</dbReference>
<keyword evidence="3" id="KW-0597">Phosphoprotein</keyword>
<dbReference type="Pfam" id="PF13185">
    <property type="entry name" value="GAF_2"/>
    <property type="match status" value="1"/>
</dbReference>
<dbReference type="InterPro" id="IPR050482">
    <property type="entry name" value="Sensor_HK_TwoCompSys"/>
</dbReference>
<dbReference type="Gene3D" id="1.20.5.1930">
    <property type="match status" value="1"/>
</dbReference>
<dbReference type="EMBL" id="MLJW01000108">
    <property type="protein sequence ID" value="OIQ99262.1"/>
    <property type="molecule type" value="Genomic_DNA"/>
</dbReference>
<keyword evidence="4 10" id="KW-0808">Transferase</keyword>
<dbReference type="InterPro" id="IPR003018">
    <property type="entry name" value="GAF"/>
</dbReference>
<dbReference type="GO" id="GO:0005524">
    <property type="term" value="F:ATP binding"/>
    <property type="evidence" value="ECO:0007669"/>
    <property type="project" value="UniProtKB-KW"/>
</dbReference>
<dbReference type="GO" id="GO:0046983">
    <property type="term" value="F:protein dimerization activity"/>
    <property type="evidence" value="ECO:0007669"/>
    <property type="project" value="InterPro"/>
</dbReference>
<evidence type="ECO:0000256" key="7">
    <source>
        <dbReference type="ARBA" id="ARBA00022840"/>
    </source>
</evidence>
<keyword evidence="5" id="KW-0547">Nucleotide-binding</keyword>
<dbReference type="InterPro" id="IPR011712">
    <property type="entry name" value="Sig_transdc_His_kin_sub3_dim/P"/>
</dbReference>
<reference evidence="10" key="1">
    <citation type="submission" date="2016-10" db="EMBL/GenBank/DDBJ databases">
        <title>Sequence of Gallionella enrichment culture.</title>
        <authorList>
            <person name="Poehlein A."/>
            <person name="Muehling M."/>
            <person name="Daniel R."/>
        </authorList>
    </citation>
    <scope>NUCLEOTIDE SEQUENCE</scope>
</reference>
<keyword evidence="6" id="KW-0418">Kinase</keyword>
<dbReference type="Gene3D" id="3.30.450.40">
    <property type="match status" value="1"/>
</dbReference>
<comment type="caution">
    <text evidence="10">The sequence shown here is derived from an EMBL/GenBank/DDBJ whole genome shotgun (WGS) entry which is preliminary data.</text>
</comment>
<sequence length="416" mass="45597">MSAADSAQRVPVVRAGQGEQDAGGGYKLQALHILSEVTASLAGDSDIEALLGRFLSTMIRLAGAEGGAVRLLTSDGAHLRLVGSLGLSADFVAREHLMPLDCGACGQAMRENRTSFSIDMHDCARITGLPFFDSKCQAMVVVPLRYRGKLLGAYNLFLAERFELPEEVALLFRSIGEHLGMALENVRLTRENLRITLMNERQMMANEVHDSLAQSLAYMKMRMALLQDALADHQPERADKYVGDMSQALDDAYTGLRQLITQYRNRMDPLGLLHALAEMSSAFQERTGIALDYDNRIMDLNLSVDQEAQVFYIIQEALANVVRHSGASRAGLLLEQIADHYQVTVEDNGKGGQGFFVVANPIGSFEEHPRLRDHFGLAIMRERAQRLGGRIDVANLPAGGVRMRLSFPAPASGEAP</sequence>
<dbReference type="CDD" id="cd16917">
    <property type="entry name" value="HATPase_UhpB-NarQ-NarX-like"/>
    <property type="match status" value="1"/>
</dbReference>
<dbReference type="SMART" id="SM00065">
    <property type="entry name" value="GAF"/>
    <property type="match status" value="1"/>
</dbReference>
<evidence type="ECO:0000313" key="10">
    <source>
        <dbReference type="EMBL" id="OIQ99262.1"/>
    </source>
</evidence>
<evidence type="ECO:0000256" key="8">
    <source>
        <dbReference type="SAM" id="MobiDB-lite"/>
    </source>
</evidence>
<dbReference type="GO" id="GO:0016020">
    <property type="term" value="C:membrane"/>
    <property type="evidence" value="ECO:0007669"/>
    <property type="project" value="InterPro"/>
</dbReference>
<gene>
    <name evidence="10" type="primary">narX_4</name>
    <name evidence="10" type="ORF">GALL_186710</name>
</gene>
<evidence type="ECO:0000256" key="2">
    <source>
        <dbReference type="ARBA" id="ARBA00012438"/>
    </source>
</evidence>
<dbReference type="AlphaFoldDB" id="A0A1J5RTG0"/>
<feature type="domain" description="GAF" evidence="9">
    <location>
        <begin position="46"/>
        <end position="193"/>
    </location>
</feature>
<protein>
    <recommendedName>
        <fullName evidence="2">histidine kinase</fullName>
        <ecNumber evidence="2">2.7.13.3</ecNumber>
    </recommendedName>
</protein>
<name>A0A1J5RTG0_9ZZZZ</name>
<feature type="region of interest" description="Disordered" evidence="8">
    <location>
        <begin position="1"/>
        <end position="20"/>
    </location>
</feature>
<dbReference type="GO" id="GO:0000155">
    <property type="term" value="F:phosphorelay sensor kinase activity"/>
    <property type="evidence" value="ECO:0007669"/>
    <property type="project" value="InterPro"/>
</dbReference>
<dbReference type="PANTHER" id="PTHR24421:SF10">
    <property type="entry name" value="NITRATE_NITRITE SENSOR PROTEIN NARQ"/>
    <property type="match status" value="1"/>
</dbReference>
<dbReference type="InterPro" id="IPR029016">
    <property type="entry name" value="GAF-like_dom_sf"/>
</dbReference>
<evidence type="ECO:0000259" key="9">
    <source>
        <dbReference type="SMART" id="SM00065"/>
    </source>
</evidence>
<dbReference type="EC" id="2.7.13.3" evidence="2"/>
<comment type="catalytic activity">
    <reaction evidence="1">
        <text>ATP + protein L-histidine = ADP + protein N-phospho-L-histidine.</text>
        <dbReference type="EC" id="2.7.13.3"/>
    </reaction>
</comment>
<evidence type="ECO:0000256" key="1">
    <source>
        <dbReference type="ARBA" id="ARBA00000085"/>
    </source>
</evidence>
<dbReference type="SUPFAM" id="SSF55781">
    <property type="entry name" value="GAF domain-like"/>
    <property type="match status" value="1"/>
</dbReference>
<evidence type="ECO:0000256" key="3">
    <source>
        <dbReference type="ARBA" id="ARBA00022553"/>
    </source>
</evidence>